<comment type="similarity">
    <text evidence="1">Belongs to the V-ATPase F subunit family.</text>
</comment>
<protein>
    <submittedName>
        <fullName evidence="4">Putative V-type Na+-ATPase subunit G</fullName>
    </submittedName>
</protein>
<accession>A0A0H2UT26</accession>
<organism evidence="4 5">
    <name type="scientific">Streptococcus pyogenes serotype M3 (strain ATCC BAA-595 / MGAS315)</name>
    <dbReference type="NCBI Taxonomy" id="198466"/>
    <lineage>
        <taxon>Bacteria</taxon>
        <taxon>Bacillati</taxon>
        <taxon>Bacillota</taxon>
        <taxon>Bacilli</taxon>
        <taxon>Lactobacillales</taxon>
        <taxon>Streptococcaceae</taxon>
        <taxon>Streptococcus</taxon>
    </lineage>
</organism>
<keyword evidence="3" id="KW-0406">Ion transport</keyword>
<sequence length="106" mass="11615">MTKTLYKVGVIGNRDVILPFQMIGFQTFPVIKPQDAINQLRQLAMEDFGIIYITEDIAAAIPEALTHYDNQVLPAVIPLPTHQGAQGIGLSRIQAMAEKAVGQNIL</sequence>
<gene>
    <name evidence="4" type="primary">ntpG</name>
    <name evidence="4" type="ordered locus">SpyM3_0119</name>
</gene>
<reference evidence="4 5" key="1">
    <citation type="journal article" date="2002" name="Proc. Natl. Acad. Sci. U.S.A.">
        <title>Genome sequence of a serotype M3 strain of group A Streptococcus: phage-encoded toxins, the high-virulence phenotype, and clone emergence.</title>
        <authorList>
            <person name="Beres S.B."/>
            <person name="Sylva G.L."/>
            <person name="Barbian K.D."/>
            <person name="Lei B."/>
            <person name="Hoff J.S."/>
            <person name="Mammarella N.D."/>
            <person name="Liu M.Y."/>
            <person name="Smoot J.C."/>
            <person name="Porcella S.F."/>
            <person name="Parkins L.D."/>
            <person name="Campbell D.S."/>
            <person name="Smith T.M."/>
            <person name="McCormick J.K."/>
            <person name="Leung D.Y."/>
            <person name="Schlievert P.M."/>
            <person name="Musser J.M."/>
        </authorList>
    </citation>
    <scope>NUCLEOTIDE SEQUENCE [LARGE SCALE GENOMIC DNA]</scope>
    <source>
        <strain evidence="5">ATCC BAA-595 / MGAS315</strain>
    </source>
</reference>
<dbReference type="SUPFAM" id="SSF159468">
    <property type="entry name" value="AtpF-like"/>
    <property type="match status" value="1"/>
</dbReference>
<name>A0A0H2UT26_STRP3</name>
<dbReference type="KEGG" id="spg:SpyM3_0119"/>
<dbReference type="HOGENOM" id="CLU_135754_1_0_9"/>
<proteinExistence type="inferred from homology"/>
<dbReference type="Gene3D" id="3.40.50.10580">
    <property type="entry name" value="ATPase, V1 complex, subunit F"/>
    <property type="match status" value="1"/>
</dbReference>
<dbReference type="EMBL" id="AE014074">
    <property type="protein sequence ID" value="AAM78726.1"/>
    <property type="molecule type" value="Genomic_DNA"/>
</dbReference>
<evidence type="ECO:0000313" key="4">
    <source>
        <dbReference type="EMBL" id="AAM78726.1"/>
    </source>
</evidence>
<dbReference type="NCBIfam" id="NF002384">
    <property type="entry name" value="PRK01395.1"/>
    <property type="match status" value="1"/>
</dbReference>
<dbReference type="RefSeq" id="WP_011054134.1">
    <property type="nucleotide sequence ID" value="NC_004070.1"/>
</dbReference>
<evidence type="ECO:0000256" key="1">
    <source>
        <dbReference type="ARBA" id="ARBA00010148"/>
    </source>
</evidence>
<dbReference type="InterPro" id="IPR008218">
    <property type="entry name" value="ATPase_V1-cplx_f_g_su"/>
</dbReference>
<dbReference type="GO" id="GO:0046961">
    <property type="term" value="F:proton-transporting ATPase activity, rotational mechanism"/>
    <property type="evidence" value="ECO:0007669"/>
    <property type="project" value="InterPro"/>
</dbReference>
<evidence type="ECO:0000256" key="3">
    <source>
        <dbReference type="ARBA" id="ARBA00023065"/>
    </source>
</evidence>
<dbReference type="InterPro" id="IPR036906">
    <property type="entry name" value="ATPase_V1_fsu_sf"/>
</dbReference>
<keyword evidence="2" id="KW-0813">Transport</keyword>
<dbReference type="Pfam" id="PF01990">
    <property type="entry name" value="ATP-synt_F"/>
    <property type="match status" value="1"/>
</dbReference>
<dbReference type="AlphaFoldDB" id="A0A0H2UT26"/>
<evidence type="ECO:0000256" key="2">
    <source>
        <dbReference type="ARBA" id="ARBA00022448"/>
    </source>
</evidence>
<dbReference type="Proteomes" id="UP000000564">
    <property type="component" value="Chromosome"/>
</dbReference>
<evidence type="ECO:0000313" key="5">
    <source>
        <dbReference type="Proteomes" id="UP000000564"/>
    </source>
</evidence>